<sequence length="188" mass="21401">MVRFENGIPRALFMSEHAGGQAFAWSALEKFQTRTADNETIERPVLYSAIGSHAMYAVPGNHPYVLPFGMLKDVTDRGPLWDPALNTYAYFYDYVADRDSGGTNLTSLTPAASNPEAPTSWFHFAGPWGDELYALRDMRQWRLFEQYHYITGPLGPKFKNLDRMNVCQTEHCTLLYSIEAGKKAVWYD</sequence>
<proteinExistence type="predicted"/>
<organism evidence="1 2">
    <name type="scientific">Phialemonium thermophilum</name>
    <dbReference type="NCBI Taxonomy" id="223376"/>
    <lineage>
        <taxon>Eukaryota</taxon>
        <taxon>Fungi</taxon>
        <taxon>Dikarya</taxon>
        <taxon>Ascomycota</taxon>
        <taxon>Pezizomycotina</taxon>
        <taxon>Sordariomycetes</taxon>
        <taxon>Sordariomycetidae</taxon>
        <taxon>Cephalothecales</taxon>
        <taxon>Cephalothecaceae</taxon>
        <taxon>Phialemonium</taxon>
    </lineage>
</organism>
<dbReference type="PANTHER" id="PTHR48171">
    <property type="entry name" value="DUF946 FAMILY PROTEIN"/>
    <property type="match status" value="1"/>
</dbReference>
<dbReference type="PANTHER" id="PTHR48171:SF1">
    <property type="entry name" value="VACUOLAR PROTEIN SORTING-ASSOCIATED PROTEIN 62"/>
    <property type="match status" value="1"/>
</dbReference>
<dbReference type="Proteomes" id="UP001586593">
    <property type="component" value="Unassembled WGS sequence"/>
</dbReference>
<name>A0ABR3VTJ3_9PEZI</name>
<comment type="caution">
    <text evidence="1">The sequence shown here is derived from an EMBL/GenBank/DDBJ whole genome shotgun (WGS) entry which is preliminary data.</text>
</comment>
<gene>
    <name evidence="1" type="ORF">VTK73DRAFT_1388</name>
</gene>
<reference evidence="1 2" key="1">
    <citation type="journal article" date="2024" name="Commun. Biol.">
        <title>Comparative genomic analysis of thermophilic fungi reveals convergent evolutionary adaptations and gene losses.</title>
        <authorList>
            <person name="Steindorff A.S."/>
            <person name="Aguilar-Pontes M.V."/>
            <person name="Robinson A.J."/>
            <person name="Andreopoulos B."/>
            <person name="LaButti K."/>
            <person name="Kuo A."/>
            <person name="Mondo S."/>
            <person name="Riley R."/>
            <person name="Otillar R."/>
            <person name="Haridas S."/>
            <person name="Lipzen A."/>
            <person name="Grimwood J."/>
            <person name="Schmutz J."/>
            <person name="Clum A."/>
            <person name="Reid I.D."/>
            <person name="Moisan M.C."/>
            <person name="Butler G."/>
            <person name="Nguyen T.T.M."/>
            <person name="Dewar K."/>
            <person name="Conant G."/>
            <person name="Drula E."/>
            <person name="Henrissat B."/>
            <person name="Hansel C."/>
            <person name="Singer S."/>
            <person name="Hutchinson M.I."/>
            <person name="de Vries R.P."/>
            <person name="Natvig D.O."/>
            <person name="Powell A.J."/>
            <person name="Tsang A."/>
            <person name="Grigoriev I.V."/>
        </authorList>
    </citation>
    <scope>NUCLEOTIDE SEQUENCE [LARGE SCALE GENOMIC DNA]</scope>
    <source>
        <strain evidence="1 2">ATCC 24622</strain>
    </source>
</reference>
<evidence type="ECO:0000313" key="1">
    <source>
        <dbReference type="EMBL" id="KAL1844986.1"/>
    </source>
</evidence>
<dbReference type="EMBL" id="JAZHXJ010001332">
    <property type="protein sequence ID" value="KAL1844986.1"/>
    <property type="molecule type" value="Genomic_DNA"/>
</dbReference>
<evidence type="ECO:0000313" key="2">
    <source>
        <dbReference type="Proteomes" id="UP001586593"/>
    </source>
</evidence>
<protein>
    <submittedName>
        <fullName evidence="1">Uncharacterized protein</fullName>
    </submittedName>
</protein>
<keyword evidence="2" id="KW-1185">Reference proteome</keyword>
<accession>A0ABR3VTJ3</accession>